<dbReference type="OrthoDB" id="9030204at2759"/>
<dbReference type="Proteomes" id="UP000228934">
    <property type="component" value="Unassembled WGS sequence"/>
</dbReference>
<proteinExistence type="inferred from homology"/>
<dbReference type="InterPro" id="IPR006757">
    <property type="entry name" value="OGF_rcpt"/>
</dbReference>
<dbReference type="AlphaFoldDB" id="A0A2G9RQK9"/>
<keyword evidence="4" id="KW-1185">Reference proteome</keyword>
<dbReference type="Pfam" id="PF04664">
    <property type="entry name" value="OGFr_N"/>
    <property type="match status" value="1"/>
</dbReference>
<comment type="similarity">
    <text evidence="1">Belongs to the opioid growth factor receptor family.</text>
</comment>
<accession>A0A2G9RQK9</accession>
<organism evidence="3 4">
    <name type="scientific">Aquarana catesbeiana</name>
    <name type="common">American bullfrog</name>
    <name type="synonym">Rana catesbeiana</name>
    <dbReference type="NCBI Taxonomy" id="8400"/>
    <lineage>
        <taxon>Eukaryota</taxon>
        <taxon>Metazoa</taxon>
        <taxon>Chordata</taxon>
        <taxon>Craniata</taxon>
        <taxon>Vertebrata</taxon>
        <taxon>Euteleostomi</taxon>
        <taxon>Amphibia</taxon>
        <taxon>Batrachia</taxon>
        <taxon>Anura</taxon>
        <taxon>Neobatrachia</taxon>
        <taxon>Ranoidea</taxon>
        <taxon>Ranidae</taxon>
        <taxon>Aquarana</taxon>
    </lineage>
</organism>
<protein>
    <recommendedName>
        <fullName evidence="2">Opioid growth factor receptor (OGFr) conserved domain-containing protein</fullName>
    </recommendedName>
</protein>
<dbReference type="GO" id="GO:0016020">
    <property type="term" value="C:membrane"/>
    <property type="evidence" value="ECO:0007669"/>
    <property type="project" value="InterPro"/>
</dbReference>
<dbReference type="InterPro" id="IPR039574">
    <property type="entry name" value="OGFr"/>
</dbReference>
<sequence length="181" mass="21986">MNWFCCRLFPLRQRGRNPHVTPLHEDEIEMMKNDEEVKRRLREAYKFMLGFYGLQLLDETTGRVGLAQNWQERFWNLNRHSHNNLRITRILMCLGDLGYEHYQVPLIRFFLEETLRNGNLPNVKRSVLDYFIFSVRDKNERKKLVQLAWELYEPKHQFIWGPMNTEEEICCSPWCFCISKL</sequence>
<evidence type="ECO:0000313" key="3">
    <source>
        <dbReference type="EMBL" id="PIO29483.1"/>
    </source>
</evidence>
<name>A0A2G9RQK9_AQUCT</name>
<gene>
    <name evidence="3" type="ORF">AB205_0177850</name>
</gene>
<dbReference type="PANTHER" id="PTHR14015">
    <property type="entry name" value="OPIOID GROWTH FACTOR RECEPTOR OGFR ZETA-TYPE OPIOID RECEPTOR"/>
    <property type="match status" value="1"/>
</dbReference>
<feature type="domain" description="Opioid growth factor receptor (OGFr) conserved" evidence="2">
    <location>
        <begin position="8"/>
        <end position="165"/>
    </location>
</feature>
<dbReference type="GO" id="GO:0140625">
    <property type="term" value="F:opioid growth factor receptor activity"/>
    <property type="evidence" value="ECO:0007669"/>
    <property type="project" value="InterPro"/>
</dbReference>
<evidence type="ECO:0000313" key="4">
    <source>
        <dbReference type="Proteomes" id="UP000228934"/>
    </source>
</evidence>
<reference evidence="4" key="1">
    <citation type="journal article" date="2017" name="Nat. Commun.">
        <title>The North American bullfrog draft genome provides insight into hormonal regulation of long noncoding RNA.</title>
        <authorList>
            <person name="Hammond S.A."/>
            <person name="Warren R.L."/>
            <person name="Vandervalk B.P."/>
            <person name="Kucuk E."/>
            <person name="Khan H."/>
            <person name="Gibb E.A."/>
            <person name="Pandoh P."/>
            <person name="Kirk H."/>
            <person name="Zhao Y."/>
            <person name="Jones M."/>
            <person name="Mungall A.J."/>
            <person name="Coope R."/>
            <person name="Pleasance S."/>
            <person name="Moore R.A."/>
            <person name="Holt R.A."/>
            <person name="Round J.M."/>
            <person name="Ohora S."/>
            <person name="Walle B.V."/>
            <person name="Veldhoen N."/>
            <person name="Helbing C.C."/>
            <person name="Birol I."/>
        </authorList>
    </citation>
    <scope>NUCLEOTIDE SEQUENCE [LARGE SCALE GENOMIC DNA]</scope>
</reference>
<evidence type="ECO:0000259" key="2">
    <source>
        <dbReference type="Pfam" id="PF04664"/>
    </source>
</evidence>
<dbReference type="PANTHER" id="PTHR14015:SF1">
    <property type="entry name" value="OPIOID GROWTH FACTOR RECEPTOR"/>
    <property type="match status" value="1"/>
</dbReference>
<dbReference type="EMBL" id="KV935980">
    <property type="protein sequence ID" value="PIO29483.1"/>
    <property type="molecule type" value="Genomic_DNA"/>
</dbReference>
<evidence type="ECO:0000256" key="1">
    <source>
        <dbReference type="ARBA" id="ARBA00010365"/>
    </source>
</evidence>